<dbReference type="InterPro" id="IPR038765">
    <property type="entry name" value="Papain-like_cys_pep_sf"/>
</dbReference>
<feature type="domain" description="Peptidase C51" evidence="2">
    <location>
        <begin position="72"/>
        <end position="209"/>
    </location>
</feature>
<accession>A0ABR7HJV8</accession>
<evidence type="ECO:0000313" key="3">
    <source>
        <dbReference type="EMBL" id="MBC5727770.1"/>
    </source>
</evidence>
<dbReference type="SUPFAM" id="SSF54001">
    <property type="entry name" value="Cysteine proteinases"/>
    <property type="match status" value="1"/>
</dbReference>
<dbReference type="RefSeq" id="WP_186935040.1">
    <property type="nucleotide sequence ID" value="NZ_JACOPS010000002.1"/>
</dbReference>
<reference evidence="3 4" key="1">
    <citation type="submission" date="2020-08" db="EMBL/GenBank/DDBJ databases">
        <title>Genome public.</title>
        <authorList>
            <person name="Liu C."/>
            <person name="Sun Q."/>
        </authorList>
    </citation>
    <scope>NUCLEOTIDE SEQUENCE [LARGE SCALE GENOMIC DNA]</scope>
    <source>
        <strain evidence="3 4">NSJ-71</strain>
    </source>
</reference>
<organism evidence="3 4">
    <name type="scientific">Ruminococcus intestinalis</name>
    <dbReference type="NCBI Taxonomy" id="2763066"/>
    <lineage>
        <taxon>Bacteria</taxon>
        <taxon>Bacillati</taxon>
        <taxon>Bacillota</taxon>
        <taxon>Clostridia</taxon>
        <taxon>Eubacteriales</taxon>
        <taxon>Oscillospiraceae</taxon>
        <taxon>Ruminococcus</taxon>
    </lineage>
</organism>
<evidence type="ECO:0000259" key="2">
    <source>
        <dbReference type="PROSITE" id="PS50911"/>
    </source>
</evidence>
<protein>
    <submittedName>
        <fullName evidence="3">CHAP domain-containing protein</fullName>
    </submittedName>
</protein>
<dbReference type="PROSITE" id="PS50911">
    <property type="entry name" value="CHAP"/>
    <property type="match status" value="1"/>
</dbReference>
<dbReference type="EMBL" id="JACOPS010000002">
    <property type="protein sequence ID" value="MBC5727770.1"/>
    <property type="molecule type" value="Genomic_DNA"/>
</dbReference>
<evidence type="ECO:0000313" key="4">
    <source>
        <dbReference type="Proteomes" id="UP000636755"/>
    </source>
</evidence>
<dbReference type="InterPro" id="IPR007921">
    <property type="entry name" value="CHAP_dom"/>
</dbReference>
<comment type="caution">
    <text evidence="3">The sequence shown here is derived from an EMBL/GenBank/DDBJ whole genome shotgun (WGS) entry which is preliminary data.</text>
</comment>
<dbReference type="Pfam" id="PF05257">
    <property type="entry name" value="CHAP"/>
    <property type="match status" value="1"/>
</dbReference>
<evidence type="ECO:0000256" key="1">
    <source>
        <dbReference type="SAM" id="Phobius"/>
    </source>
</evidence>
<dbReference type="Proteomes" id="UP000636755">
    <property type="component" value="Unassembled WGS sequence"/>
</dbReference>
<feature type="transmembrane region" description="Helical" evidence="1">
    <location>
        <begin position="21"/>
        <end position="40"/>
    </location>
</feature>
<dbReference type="Gene3D" id="3.90.1720.10">
    <property type="entry name" value="endopeptidase domain like (from Nostoc punctiforme)"/>
    <property type="match status" value="1"/>
</dbReference>
<keyword evidence="1" id="KW-0472">Membrane</keyword>
<sequence length="430" mass="47477">MTTAVKYFLLIINNKKARNTIIGIVIGVIAAVLFLLMFTYESTQQNAAPIAEKAKEEYSFWQTHTPGSQNLSCQGERYCSYFKSSVTDWCCYFVGYCIQESGYETKDFGFAPGTIMWTNNLKELGKLKSADNYTPQVGNLIFFDYGGRSHYKATGNVDHIGIVVEVKDNSVTVIAGNEYNGQTSNWATVSYVNKYTLQLNDDSIACYGAVGSAIEKGLANVTRNVITHNEVGIFYSELDNSDFGSVTANDNGALSVGAYGWHGNNALSLLRKAYSISNAEINRVALSYSNTGRKVIAAITNGSDWSSYVPDSYTCSCIKAMLLTNAGIEAQNQTSTENAEEYIAICQENNINDKRAIVYCADILNQFGTGSFDKNVYGNGHNGVLYGVSNATFDSVYSSKRAWSDSNYSYETRRKWTYDYLKGLSDTDFS</sequence>
<keyword evidence="4" id="KW-1185">Reference proteome</keyword>
<name>A0ABR7HJV8_9FIRM</name>
<proteinExistence type="predicted"/>
<gene>
    <name evidence="3" type="ORF">H8R91_04370</name>
</gene>
<keyword evidence="1" id="KW-1133">Transmembrane helix</keyword>
<keyword evidence="1" id="KW-0812">Transmembrane</keyword>